<dbReference type="NCBIfam" id="TIGR01064">
    <property type="entry name" value="pyruv_kin"/>
    <property type="match status" value="1"/>
</dbReference>
<evidence type="ECO:0000256" key="1">
    <source>
        <dbReference type="ARBA" id="ARBA00001946"/>
    </source>
</evidence>
<protein>
    <recommendedName>
        <fullName evidence="6 15">Pyruvate kinase</fullName>
        <ecNumber evidence="5 15">2.7.1.40</ecNumber>
    </recommendedName>
</protein>
<name>A0A7V2ZLX7_9BACT</name>
<dbReference type="NCBIfam" id="NF004978">
    <property type="entry name" value="PRK06354.1"/>
    <property type="match status" value="1"/>
</dbReference>
<evidence type="ECO:0000256" key="2">
    <source>
        <dbReference type="ARBA" id="ARBA00001958"/>
    </source>
</evidence>
<sequence length="478" mass="53047">MPEAVEHIAKTKILATIGPATSSVEQIKNLIYAGIDGVRLNFSHGDYNFFEQVYQNIYLACVEEKTPLAVLIDLQGPKIRIGELTEPQIILNENDQIEITTEDIPGTKQKISTTYKYLPRDAEIGDLILIDDGLIRLKIIAKNEKSVICTVLNGGSLKPRKGMNLPGMKLSTPSITEKDYENIEFALKHRVDFIALSFVRSAEDVIELKNWLLMKGKEIPVIAKIEKKEAVESIDEILKIADGIMIARGDLGVELPPQEVPVLQKSIIRKCNCAGKMVITATQMLESMINSPIPTRAEASDVANAVWDGTDVVMLSGETSVGKFPVRTVQIMNDILKNAEEHSSIKKDMEFLIPESLQEKLFDSVGRAVVAISRQTNAQAIVVFTEKGRTARLISKYRPNAKIIAVSNNFDTMNNLSLHWGVIPIFSEKIDKEHIAIEEAKTSILNSGLAKSGDLLIFTAGAPYSEKSRTNWIRFEVM</sequence>
<dbReference type="Gene3D" id="3.20.20.60">
    <property type="entry name" value="Phosphoenolpyruvate-binding domains"/>
    <property type="match status" value="1"/>
</dbReference>
<dbReference type="InterPro" id="IPR036918">
    <property type="entry name" value="Pyrv_Knase_C_sf"/>
</dbReference>
<comment type="cofactor">
    <cofactor evidence="1">
        <name>Mg(2+)</name>
        <dbReference type="ChEBI" id="CHEBI:18420"/>
    </cofactor>
</comment>
<keyword evidence="7 16" id="KW-0808">Transferase</keyword>
<evidence type="ECO:0000256" key="10">
    <source>
        <dbReference type="ARBA" id="ARBA00022777"/>
    </source>
</evidence>
<accession>A0A7V2ZLX7</accession>
<dbReference type="EMBL" id="DSUJ01000010">
    <property type="protein sequence ID" value="HFI92258.1"/>
    <property type="molecule type" value="Genomic_DNA"/>
</dbReference>
<dbReference type="FunFam" id="3.20.20.60:FF:000025">
    <property type="entry name" value="Pyruvate kinase"/>
    <property type="match status" value="1"/>
</dbReference>
<reference evidence="19" key="1">
    <citation type="journal article" date="2020" name="mSystems">
        <title>Genome- and Community-Level Interaction Insights into Carbon Utilization and Element Cycling Functions of Hydrothermarchaeota in Hydrothermal Sediment.</title>
        <authorList>
            <person name="Zhou Z."/>
            <person name="Liu Y."/>
            <person name="Xu W."/>
            <person name="Pan J."/>
            <person name="Luo Z.H."/>
            <person name="Li M."/>
        </authorList>
    </citation>
    <scope>NUCLEOTIDE SEQUENCE [LARGE SCALE GENOMIC DNA]</scope>
    <source>
        <strain evidence="19">SpSt-479</strain>
    </source>
</reference>
<keyword evidence="11" id="KW-0067">ATP-binding</keyword>
<dbReference type="UniPathway" id="UPA00109">
    <property type="reaction ID" value="UER00188"/>
</dbReference>
<keyword evidence="14 19" id="KW-0670">Pyruvate</keyword>
<feature type="domain" description="Pyruvate kinase barrel" evidence="17">
    <location>
        <begin position="9"/>
        <end position="329"/>
    </location>
</feature>
<dbReference type="EC" id="2.7.1.40" evidence="5 15"/>
<dbReference type="GO" id="GO:0005524">
    <property type="term" value="F:ATP binding"/>
    <property type="evidence" value="ECO:0007669"/>
    <property type="project" value="UniProtKB-KW"/>
</dbReference>
<evidence type="ECO:0000259" key="17">
    <source>
        <dbReference type="Pfam" id="PF00224"/>
    </source>
</evidence>
<evidence type="ECO:0000259" key="18">
    <source>
        <dbReference type="Pfam" id="PF02887"/>
    </source>
</evidence>
<dbReference type="SUPFAM" id="SSF52935">
    <property type="entry name" value="PK C-terminal domain-like"/>
    <property type="match status" value="1"/>
</dbReference>
<dbReference type="Gene3D" id="2.40.33.10">
    <property type="entry name" value="PK beta-barrel domain-like"/>
    <property type="match status" value="1"/>
</dbReference>
<keyword evidence="8" id="KW-0479">Metal-binding</keyword>
<keyword evidence="13 16" id="KW-0324">Glycolysis</keyword>
<dbReference type="PRINTS" id="PR01050">
    <property type="entry name" value="PYRUVTKNASE"/>
</dbReference>
<dbReference type="Pfam" id="PF00224">
    <property type="entry name" value="PK"/>
    <property type="match status" value="1"/>
</dbReference>
<dbReference type="GO" id="GO:0004743">
    <property type="term" value="F:pyruvate kinase activity"/>
    <property type="evidence" value="ECO:0007669"/>
    <property type="project" value="UniProtKB-UniRule"/>
</dbReference>
<evidence type="ECO:0000256" key="9">
    <source>
        <dbReference type="ARBA" id="ARBA00022741"/>
    </source>
</evidence>
<evidence type="ECO:0000256" key="16">
    <source>
        <dbReference type="RuleBase" id="RU000504"/>
    </source>
</evidence>
<dbReference type="InterPro" id="IPR015806">
    <property type="entry name" value="Pyrv_Knase_insert_dom_sf"/>
</dbReference>
<dbReference type="InterPro" id="IPR018209">
    <property type="entry name" value="Pyrv_Knase_AS"/>
</dbReference>
<dbReference type="GO" id="GO:0016301">
    <property type="term" value="F:kinase activity"/>
    <property type="evidence" value="ECO:0007669"/>
    <property type="project" value="UniProtKB-KW"/>
</dbReference>
<comment type="catalytic activity">
    <reaction evidence="16">
        <text>pyruvate + ATP = phosphoenolpyruvate + ADP + H(+)</text>
        <dbReference type="Rhea" id="RHEA:18157"/>
        <dbReference type="ChEBI" id="CHEBI:15361"/>
        <dbReference type="ChEBI" id="CHEBI:15378"/>
        <dbReference type="ChEBI" id="CHEBI:30616"/>
        <dbReference type="ChEBI" id="CHEBI:58702"/>
        <dbReference type="ChEBI" id="CHEBI:456216"/>
        <dbReference type="EC" id="2.7.1.40"/>
    </reaction>
</comment>
<dbReference type="InterPro" id="IPR001697">
    <property type="entry name" value="Pyr_Knase"/>
</dbReference>
<dbReference type="SUPFAM" id="SSF50800">
    <property type="entry name" value="PK beta-barrel domain-like"/>
    <property type="match status" value="1"/>
</dbReference>
<evidence type="ECO:0000256" key="12">
    <source>
        <dbReference type="ARBA" id="ARBA00022842"/>
    </source>
</evidence>
<comment type="caution">
    <text evidence="19">The sequence shown here is derived from an EMBL/GenBank/DDBJ whole genome shotgun (WGS) entry which is preliminary data.</text>
</comment>
<keyword evidence="12 16" id="KW-0460">Magnesium</keyword>
<dbReference type="AlphaFoldDB" id="A0A7V2ZLX7"/>
<dbReference type="Pfam" id="PF02887">
    <property type="entry name" value="PK_C"/>
    <property type="match status" value="1"/>
</dbReference>
<dbReference type="PANTHER" id="PTHR11817">
    <property type="entry name" value="PYRUVATE KINASE"/>
    <property type="match status" value="1"/>
</dbReference>
<dbReference type="InterPro" id="IPR015795">
    <property type="entry name" value="Pyrv_Knase_C"/>
</dbReference>
<comment type="similarity">
    <text evidence="4 16">Belongs to the pyruvate kinase family.</text>
</comment>
<dbReference type="FunFam" id="2.40.33.10:FF:000001">
    <property type="entry name" value="Pyruvate kinase"/>
    <property type="match status" value="1"/>
</dbReference>
<evidence type="ECO:0000256" key="6">
    <source>
        <dbReference type="ARBA" id="ARBA00018587"/>
    </source>
</evidence>
<evidence type="ECO:0000256" key="13">
    <source>
        <dbReference type="ARBA" id="ARBA00023152"/>
    </source>
</evidence>
<evidence type="ECO:0000256" key="15">
    <source>
        <dbReference type="NCBIfam" id="TIGR01064"/>
    </source>
</evidence>
<comment type="pathway">
    <text evidence="3 16">Carbohydrate degradation; glycolysis; pyruvate from D-glyceraldehyde 3-phosphate: step 5/5.</text>
</comment>
<evidence type="ECO:0000256" key="11">
    <source>
        <dbReference type="ARBA" id="ARBA00022840"/>
    </source>
</evidence>
<evidence type="ECO:0000313" key="19">
    <source>
        <dbReference type="EMBL" id="HFI92258.1"/>
    </source>
</evidence>
<gene>
    <name evidence="19" type="primary">pyk</name>
    <name evidence="19" type="ORF">ENS31_12140</name>
</gene>
<keyword evidence="9" id="KW-0547">Nucleotide-binding</keyword>
<evidence type="ECO:0000256" key="7">
    <source>
        <dbReference type="ARBA" id="ARBA00022679"/>
    </source>
</evidence>
<dbReference type="InterPro" id="IPR040442">
    <property type="entry name" value="Pyrv_kinase-like_dom_sf"/>
</dbReference>
<comment type="cofactor">
    <cofactor evidence="2">
        <name>K(+)</name>
        <dbReference type="ChEBI" id="CHEBI:29103"/>
    </cofactor>
</comment>
<organism evidence="19">
    <name type="scientific">Ignavibacterium album</name>
    <dbReference type="NCBI Taxonomy" id="591197"/>
    <lineage>
        <taxon>Bacteria</taxon>
        <taxon>Pseudomonadati</taxon>
        <taxon>Ignavibacteriota</taxon>
        <taxon>Ignavibacteria</taxon>
        <taxon>Ignavibacteriales</taxon>
        <taxon>Ignavibacteriaceae</taxon>
        <taxon>Ignavibacterium</taxon>
    </lineage>
</organism>
<evidence type="ECO:0000256" key="14">
    <source>
        <dbReference type="ARBA" id="ARBA00023317"/>
    </source>
</evidence>
<evidence type="ECO:0000256" key="4">
    <source>
        <dbReference type="ARBA" id="ARBA00008663"/>
    </source>
</evidence>
<dbReference type="NCBIfam" id="NF004491">
    <property type="entry name" value="PRK05826.1"/>
    <property type="match status" value="1"/>
</dbReference>
<dbReference type="SUPFAM" id="SSF51621">
    <property type="entry name" value="Phosphoenolpyruvate/pyruvate domain"/>
    <property type="match status" value="1"/>
</dbReference>
<proteinExistence type="inferred from homology"/>
<dbReference type="GO" id="GO:0030955">
    <property type="term" value="F:potassium ion binding"/>
    <property type="evidence" value="ECO:0007669"/>
    <property type="project" value="UniProtKB-UniRule"/>
</dbReference>
<evidence type="ECO:0000256" key="8">
    <source>
        <dbReference type="ARBA" id="ARBA00022723"/>
    </source>
</evidence>
<dbReference type="InterPro" id="IPR011037">
    <property type="entry name" value="Pyrv_Knase-like_insert_dom_sf"/>
</dbReference>
<dbReference type="InterPro" id="IPR015813">
    <property type="entry name" value="Pyrv/PenolPyrv_kinase-like_dom"/>
</dbReference>
<feature type="domain" description="Pyruvate kinase C-terminal" evidence="18">
    <location>
        <begin position="363"/>
        <end position="474"/>
    </location>
</feature>
<dbReference type="PROSITE" id="PS00110">
    <property type="entry name" value="PYRUVATE_KINASE"/>
    <property type="match status" value="1"/>
</dbReference>
<dbReference type="Gene3D" id="3.40.1380.20">
    <property type="entry name" value="Pyruvate kinase, C-terminal domain"/>
    <property type="match status" value="1"/>
</dbReference>
<dbReference type="InterPro" id="IPR015793">
    <property type="entry name" value="Pyrv_Knase_brl"/>
</dbReference>
<evidence type="ECO:0000256" key="5">
    <source>
        <dbReference type="ARBA" id="ARBA00012142"/>
    </source>
</evidence>
<keyword evidence="10 16" id="KW-0418">Kinase</keyword>
<dbReference type="GO" id="GO:0000287">
    <property type="term" value="F:magnesium ion binding"/>
    <property type="evidence" value="ECO:0007669"/>
    <property type="project" value="UniProtKB-UniRule"/>
</dbReference>
<evidence type="ECO:0000256" key="3">
    <source>
        <dbReference type="ARBA" id="ARBA00004997"/>
    </source>
</evidence>